<name>A0A0R1MBN4_9LACO</name>
<evidence type="ECO:0000313" key="4">
    <source>
        <dbReference type="EMBL" id="KRL00808.1"/>
    </source>
</evidence>
<dbReference type="EMBL" id="AZEF01000032">
    <property type="protein sequence ID" value="KRL00808.1"/>
    <property type="molecule type" value="Genomic_DNA"/>
</dbReference>
<evidence type="ECO:0000256" key="1">
    <source>
        <dbReference type="SAM" id="MobiDB-lite"/>
    </source>
</evidence>
<evidence type="ECO:0000259" key="3">
    <source>
        <dbReference type="Pfam" id="PF15983"/>
    </source>
</evidence>
<comment type="caution">
    <text evidence="4">The sequence shown here is derived from an EMBL/GenBank/DDBJ whole genome shotgun (WGS) entry which is preliminary data.</text>
</comment>
<feature type="compositionally biased region" description="Low complexity" evidence="1">
    <location>
        <begin position="54"/>
        <end position="67"/>
    </location>
</feature>
<accession>A0A0R1MBN4</accession>
<reference evidence="4 5" key="1">
    <citation type="journal article" date="2015" name="Genome Announc.">
        <title>Expanding the biotechnology potential of lactobacilli through comparative genomics of 213 strains and associated genera.</title>
        <authorList>
            <person name="Sun Z."/>
            <person name="Harris H.M."/>
            <person name="McCann A."/>
            <person name="Guo C."/>
            <person name="Argimon S."/>
            <person name="Zhang W."/>
            <person name="Yang X."/>
            <person name="Jeffery I.B."/>
            <person name="Cooney J.C."/>
            <person name="Kagawa T.F."/>
            <person name="Liu W."/>
            <person name="Song Y."/>
            <person name="Salvetti E."/>
            <person name="Wrobel A."/>
            <person name="Rasinkangas P."/>
            <person name="Parkhill J."/>
            <person name="Rea M.C."/>
            <person name="O'Sullivan O."/>
            <person name="Ritari J."/>
            <person name="Douillard F.P."/>
            <person name="Paul Ross R."/>
            <person name="Yang R."/>
            <person name="Briner A.E."/>
            <person name="Felis G.E."/>
            <person name="de Vos W.M."/>
            <person name="Barrangou R."/>
            <person name="Klaenhammer T.R."/>
            <person name="Caufield P.W."/>
            <person name="Cui Y."/>
            <person name="Zhang H."/>
            <person name="O'Toole P.W."/>
        </authorList>
    </citation>
    <scope>NUCLEOTIDE SEQUENCE [LARGE SCALE GENOMIC DNA]</scope>
    <source>
        <strain evidence="4 5">DSM 19910</strain>
    </source>
</reference>
<dbReference type="InterPro" id="IPR031927">
    <property type="entry name" value="DUF4767"/>
</dbReference>
<evidence type="ECO:0000256" key="2">
    <source>
        <dbReference type="SAM" id="SignalP"/>
    </source>
</evidence>
<organism evidence="4 5">
    <name type="scientific">Liquorilactobacillus capillatus DSM 19910</name>
    <dbReference type="NCBI Taxonomy" id="1423731"/>
    <lineage>
        <taxon>Bacteria</taxon>
        <taxon>Bacillati</taxon>
        <taxon>Bacillota</taxon>
        <taxon>Bacilli</taxon>
        <taxon>Lactobacillales</taxon>
        <taxon>Lactobacillaceae</taxon>
        <taxon>Liquorilactobacillus</taxon>
    </lineage>
</organism>
<feature type="signal peptide" evidence="2">
    <location>
        <begin position="1"/>
        <end position="17"/>
    </location>
</feature>
<evidence type="ECO:0000313" key="5">
    <source>
        <dbReference type="Proteomes" id="UP000051621"/>
    </source>
</evidence>
<proteinExistence type="predicted"/>
<feature type="domain" description="DUF4767" evidence="3">
    <location>
        <begin position="75"/>
        <end position="208"/>
    </location>
</feature>
<feature type="region of interest" description="Disordered" evidence="1">
    <location>
        <begin position="21"/>
        <end position="69"/>
    </location>
</feature>
<dbReference type="PATRIC" id="fig|1423731.3.peg.1682"/>
<gene>
    <name evidence="4" type="ORF">FC81_GL001641</name>
</gene>
<keyword evidence="2" id="KW-0732">Signal</keyword>
<sequence>MLFLSITGLLLTTTACSSNSQPAFVNKDSKSTSTQKKTVKTSTKKEKNGATVASSSSKDTGSGSINSTSAKQTDYWNGAKATALSKFMDQWQETMDQQYASYTPAKNVNFYGLKYPDELAQKTTAVDDQQIPIEWSDTGRGNKDYEVVAVYSDAEYTHNMSQHLYLFVLHDGEPEVLITQQNQGMPDHLIHFKQTENTVLSTGFANIVKGRSATVPSSSKQSKSSSQNSALTVPAALKRTWYGYDDEGKLNTVTITADTLTSSGSKIYLHTRDANIDPSKEPQHDDWASASTANVRGINFLNIRGWNQTAGAGESYGVKQENVDGQNIDVMIEAGGAGVWCSQTYYTSADLAKKQQGQKYDDIIYYDDAD</sequence>
<keyword evidence="4" id="KW-0449">Lipoprotein</keyword>
<keyword evidence="5" id="KW-1185">Reference proteome</keyword>
<dbReference type="Pfam" id="PF15983">
    <property type="entry name" value="DUF4767"/>
    <property type="match status" value="1"/>
</dbReference>
<dbReference type="AlphaFoldDB" id="A0A0R1MBN4"/>
<dbReference type="Proteomes" id="UP000051621">
    <property type="component" value="Unassembled WGS sequence"/>
</dbReference>
<feature type="chain" id="PRO_5038893400" evidence="2">
    <location>
        <begin position="18"/>
        <end position="370"/>
    </location>
</feature>
<protein>
    <submittedName>
        <fullName evidence="4">Lipoprotein</fullName>
    </submittedName>
</protein>
<dbReference type="STRING" id="1423731.FC81_GL001641"/>